<feature type="region of interest" description="Disordered" evidence="1">
    <location>
        <begin position="449"/>
        <end position="491"/>
    </location>
</feature>
<feature type="compositionally biased region" description="Basic residues" evidence="1">
    <location>
        <begin position="859"/>
        <end position="870"/>
    </location>
</feature>
<feature type="compositionally biased region" description="Low complexity" evidence="1">
    <location>
        <begin position="1"/>
        <end position="16"/>
    </location>
</feature>
<feature type="compositionally biased region" description="Low complexity" evidence="1">
    <location>
        <begin position="841"/>
        <end position="854"/>
    </location>
</feature>
<reference evidence="3" key="1">
    <citation type="journal article" date="2018" name="Genome Biol. Evol.">
        <title>Genomics and development of Lentinus tigrinus, a white-rot wood-decaying mushroom with dimorphic fruiting bodies.</title>
        <authorList>
            <person name="Wu B."/>
            <person name="Xu Z."/>
            <person name="Knudson A."/>
            <person name="Carlson A."/>
            <person name="Chen N."/>
            <person name="Kovaka S."/>
            <person name="LaButti K."/>
            <person name="Lipzen A."/>
            <person name="Pennachio C."/>
            <person name="Riley R."/>
            <person name="Schakwitz W."/>
            <person name="Umezawa K."/>
            <person name="Ohm R.A."/>
            <person name="Grigoriev I.V."/>
            <person name="Nagy L.G."/>
            <person name="Gibbons J."/>
            <person name="Hibbett D."/>
        </authorList>
    </citation>
    <scope>NUCLEOTIDE SEQUENCE [LARGE SCALE GENOMIC DNA]</scope>
    <source>
        <strain evidence="3">ALCF2SS1-6</strain>
    </source>
</reference>
<evidence type="ECO:0000256" key="1">
    <source>
        <dbReference type="SAM" id="MobiDB-lite"/>
    </source>
</evidence>
<dbReference type="PANTHER" id="PTHR38248">
    <property type="entry name" value="FUNK1 6"/>
    <property type="match status" value="1"/>
</dbReference>
<dbReference type="PROSITE" id="PS00109">
    <property type="entry name" value="PROTEIN_KINASE_TYR"/>
    <property type="match status" value="1"/>
</dbReference>
<feature type="region of interest" description="Disordered" evidence="1">
    <location>
        <begin position="1"/>
        <end position="35"/>
    </location>
</feature>
<dbReference type="Pfam" id="PF17667">
    <property type="entry name" value="Pkinase_fungal"/>
    <property type="match status" value="1"/>
</dbReference>
<feature type="compositionally biased region" description="Low complexity" evidence="1">
    <location>
        <begin position="464"/>
        <end position="486"/>
    </location>
</feature>
<dbReference type="EMBL" id="ML122299">
    <property type="protein sequence ID" value="RPD54991.1"/>
    <property type="molecule type" value="Genomic_DNA"/>
</dbReference>
<dbReference type="InterPro" id="IPR040976">
    <property type="entry name" value="Pkinase_fungal"/>
</dbReference>
<dbReference type="AlphaFoldDB" id="A0A5C2RUV7"/>
<gene>
    <name evidence="3" type="ORF">L227DRAFT_615652</name>
</gene>
<organism evidence="3 4">
    <name type="scientific">Lentinus tigrinus ALCF2SS1-6</name>
    <dbReference type="NCBI Taxonomy" id="1328759"/>
    <lineage>
        <taxon>Eukaryota</taxon>
        <taxon>Fungi</taxon>
        <taxon>Dikarya</taxon>
        <taxon>Basidiomycota</taxon>
        <taxon>Agaricomycotina</taxon>
        <taxon>Agaricomycetes</taxon>
        <taxon>Polyporales</taxon>
        <taxon>Polyporaceae</taxon>
        <taxon>Lentinus</taxon>
    </lineage>
</organism>
<sequence>MSFSSSSLRSSACSSSGMAESKATPHKHKGPRYANGKADVYSTGASAQGGWASELDGRILVADIPLEQYLDNMVPCSSPYESADITLDPNAFSEYQPGKGLEVQCTPVVRAGLEALVSSFDNKVRPTFWDSHKGDYRFPLTPFAVNHSKSSPDISVSFPGVTEDDATVRSSRWEVISMCIEAKDTDDKDPFPVHKSGKSNMNTIIQIARNARTLMLVHGFLYSFVLGIYGDTVRIARFDRTVCIVSLPFSLHKNLHILQRFFWHFTHPMSRSHPAMVIPPVVGCDPTIRPLTAEENAWLQRHLSRARVKRTGMDVFMTRRVEVYDDHDGTMVPYFVYQLVDVNPRLMSRSTMVWRAIKDTYEEDKRAVQSVKSCILKESWRQLVRRPEADFYRRMAATISDEERWGLPKMSIGGDIGQLELRLWEMCSPNAEDFVGEHHLRLPAVASAVDSSPPSTAESQVAGSSLAATTTDPTTPPSADTPSESSVPSQYPYPFSSPLPWPQHQTFTWSIILSSHYAHRERSHMRFVMEDLGRPLSEFRDTRELVLALSDAIRGHRLAWEKAGILHRDVSLGNILIVDEPNEAGYVGFLHDFDYSSMTDAGLGERTPASTSTAPGNVDKPELKERTDGVVHRVHHDLESYYWLLLWLVLRHTRHNLGHALSEEVFEFGDLSVALKKKMQWLWGGFWEDEVKLVVQDNAPLTSLMANFKRLVMKMCHSRYESDLLTHQSVLDLFDQALAQPGWPTNDRVECTLLDPRFQQDDAEGLRKKPVLEIRRMVVSDSAILKKRSGTVAALDVPPTISEEGVEAEAGPSTLREDGPSNSKRRKSESQAAAMGPPPSLRSLLGPSPLARAAARAKDKQKRSKRSKRS</sequence>
<feature type="domain" description="Fungal-type protein kinase" evidence="2">
    <location>
        <begin position="198"/>
        <end position="649"/>
    </location>
</feature>
<keyword evidence="4" id="KW-1185">Reference proteome</keyword>
<dbReference type="OrthoDB" id="2797568at2759"/>
<feature type="region of interest" description="Disordered" evidence="1">
    <location>
        <begin position="803"/>
        <end position="870"/>
    </location>
</feature>
<proteinExistence type="predicted"/>
<name>A0A5C2RUV7_9APHY</name>
<dbReference type="SUPFAM" id="SSF56112">
    <property type="entry name" value="Protein kinase-like (PK-like)"/>
    <property type="match status" value="1"/>
</dbReference>
<dbReference type="PANTHER" id="PTHR38248:SF2">
    <property type="entry name" value="FUNK1 11"/>
    <property type="match status" value="1"/>
</dbReference>
<evidence type="ECO:0000313" key="4">
    <source>
        <dbReference type="Proteomes" id="UP000313359"/>
    </source>
</evidence>
<dbReference type="InterPro" id="IPR011009">
    <property type="entry name" value="Kinase-like_dom_sf"/>
</dbReference>
<dbReference type="Proteomes" id="UP000313359">
    <property type="component" value="Unassembled WGS sequence"/>
</dbReference>
<dbReference type="GO" id="GO:0004672">
    <property type="term" value="F:protein kinase activity"/>
    <property type="evidence" value="ECO:0007669"/>
    <property type="project" value="InterPro"/>
</dbReference>
<dbReference type="InterPro" id="IPR008266">
    <property type="entry name" value="Tyr_kinase_AS"/>
</dbReference>
<evidence type="ECO:0000259" key="2">
    <source>
        <dbReference type="Pfam" id="PF17667"/>
    </source>
</evidence>
<protein>
    <recommendedName>
        <fullName evidence="2">Fungal-type protein kinase domain-containing protein</fullName>
    </recommendedName>
</protein>
<evidence type="ECO:0000313" key="3">
    <source>
        <dbReference type="EMBL" id="RPD54991.1"/>
    </source>
</evidence>
<accession>A0A5C2RUV7</accession>